<dbReference type="AlphaFoldDB" id="A0A1G5VTE5"/>
<dbReference type="PANTHER" id="PTHR12083:SF9">
    <property type="entry name" value="BIFUNCTIONAL POLYNUCLEOTIDE PHOSPHATASE_KINASE"/>
    <property type="match status" value="1"/>
</dbReference>
<dbReference type="GO" id="GO:0003690">
    <property type="term" value="F:double-stranded DNA binding"/>
    <property type="evidence" value="ECO:0007669"/>
    <property type="project" value="TreeGrafter"/>
</dbReference>
<dbReference type="Pfam" id="PF13671">
    <property type="entry name" value="AAA_33"/>
    <property type="match status" value="1"/>
</dbReference>
<evidence type="ECO:0000313" key="1">
    <source>
        <dbReference type="EMBL" id="SDA49170.1"/>
    </source>
</evidence>
<sequence length="145" mass="16830">MIFIGIQASGKSTFYRRYFSDYVHVNLDTLKRRSREKTLLDKCIENGDSFVVDNTNPTIADRQRYFDILKDEDYEIHGYYFKSSIGECLSRNSKREGKARIPDVGVRATYAKLEFPSYDEGFDKLYYVAIDGDGYNVCEWGSHAI</sequence>
<dbReference type="GO" id="GO:0046404">
    <property type="term" value="F:ATP-dependent polydeoxyribonucleotide 5'-hydroxyl-kinase activity"/>
    <property type="evidence" value="ECO:0007669"/>
    <property type="project" value="TreeGrafter"/>
</dbReference>
<dbReference type="EMBL" id="FMXB01000005">
    <property type="protein sequence ID" value="SDA49170.1"/>
    <property type="molecule type" value="Genomic_DNA"/>
</dbReference>
<dbReference type="SUPFAM" id="SSF52540">
    <property type="entry name" value="P-loop containing nucleoside triphosphate hydrolases"/>
    <property type="match status" value="1"/>
</dbReference>
<dbReference type="Proteomes" id="UP000323439">
    <property type="component" value="Unassembled WGS sequence"/>
</dbReference>
<keyword evidence="1" id="KW-0418">Kinase</keyword>
<keyword evidence="1" id="KW-0808">Transferase</keyword>
<reference evidence="1 2" key="1">
    <citation type="submission" date="2016-10" db="EMBL/GenBank/DDBJ databases">
        <authorList>
            <person name="Varghese N."/>
            <person name="Submissions S."/>
        </authorList>
    </citation>
    <scope>NUCLEOTIDE SEQUENCE [LARGE SCALE GENOMIC DNA]</scope>
    <source>
        <strain evidence="1 2">DSM 16643</strain>
    </source>
</reference>
<proteinExistence type="predicted"/>
<organism evidence="1 2">
    <name type="scientific">Methanobrevibacter millerae</name>
    <dbReference type="NCBI Taxonomy" id="230361"/>
    <lineage>
        <taxon>Archaea</taxon>
        <taxon>Methanobacteriati</taxon>
        <taxon>Methanobacteriota</taxon>
        <taxon>Methanomada group</taxon>
        <taxon>Methanobacteria</taxon>
        <taxon>Methanobacteriales</taxon>
        <taxon>Methanobacteriaceae</taxon>
        <taxon>Methanobrevibacter</taxon>
    </lineage>
</organism>
<evidence type="ECO:0000313" key="2">
    <source>
        <dbReference type="Proteomes" id="UP000323439"/>
    </source>
</evidence>
<dbReference type="Gene3D" id="3.40.50.300">
    <property type="entry name" value="P-loop containing nucleotide triphosphate hydrolases"/>
    <property type="match status" value="1"/>
</dbReference>
<dbReference type="RefSeq" id="WP_223166005.1">
    <property type="nucleotide sequence ID" value="NZ_FMXB01000005.1"/>
</dbReference>
<dbReference type="InterPro" id="IPR027417">
    <property type="entry name" value="P-loop_NTPase"/>
</dbReference>
<dbReference type="GO" id="GO:0006281">
    <property type="term" value="P:DNA repair"/>
    <property type="evidence" value="ECO:0007669"/>
    <property type="project" value="TreeGrafter"/>
</dbReference>
<gene>
    <name evidence="1" type="ORF">SAMN02910315_00894</name>
</gene>
<keyword evidence="2" id="KW-1185">Reference proteome</keyword>
<protein>
    <submittedName>
        <fullName evidence="1">Predicted kinase</fullName>
    </submittedName>
</protein>
<dbReference type="GO" id="GO:0046403">
    <property type="term" value="F:polynucleotide 3'-phosphatase activity"/>
    <property type="evidence" value="ECO:0007669"/>
    <property type="project" value="TreeGrafter"/>
</dbReference>
<dbReference type="PANTHER" id="PTHR12083">
    <property type="entry name" value="BIFUNCTIONAL POLYNUCLEOTIDE PHOSPHATASE/KINASE"/>
    <property type="match status" value="1"/>
</dbReference>
<name>A0A1G5VTE5_9EURY</name>
<accession>A0A1G5VTE5</accession>